<keyword evidence="2" id="KW-0812">Transmembrane</keyword>
<evidence type="ECO:0000256" key="4">
    <source>
        <dbReference type="ARBA" id="ARBA00023136"/>
    </source>
</evidence>
<sequence length="843" mass="95525">MSGAYKGLQAHIKEHNPLVEWVPCAAHTLHLVGANCVNCCLETEEFFNFVQTLFKFSSKSCARCLIITAGLQPNINNRIEALKTLCHTRWSAHAPATKALTVNYANIHESLNNIAGDLNQNLPTRLDWEAWGPPGLLPQGPPLAAAAAPECCSGLVRMRVVLRLCTCVDTLFYRDPDQSGVAPPHYVADLGRRGPLGFFPVSCRPSPTLIMWNNILSRFHKTNTALQAVDLDLSDATDLVRLLKAHVAGLREEFDNFEKEAKEISSSVSQQYKVDKQQQRKRKKHSDEAAETEFIQTGRERVRTGVFLAVIDRLVAKMDRRYQSYSDLHHTFGFFNNISSVSSDDLYLLATNLATNLQKQYTDDLEDDFANEICQLREFLQGHETTAARGRLQLISNTDDLWREVQTLLFSIDEINKNPDLLPNITLGYHVYDSCGDPRLAIGSVLQILSGPGNVVPNYSCGDEREIVGFIGGRSTGTSLPIAHLLSIYGYTQISYSLIDPVLKDHVWYPYHFSTGPDDYIQHVAIAELVEHLGWTWVIILATGDERGERESQNLRNEITKHGACVDFIGTLTDDINTNTRTLQLIQKSTAEVVILCAEQFPTPTLFFIQKIIKQKTLVVPATWIAGFVFPLFKGSLIFAEKIYFFDNSEFEDYVLSIKEDLLLKDLLTVGSSCLTHDKEKDMIFKNLYRKHFKNCSSLKLRQRHDGRSYRVYTAVYGLAHAEHDMLCSSGQYCNKQVHKNIHRNQLHRYLRNVHFKDPKGGNVNFNDVGFLNMYYSIKSWYPLNDNKSKITSVGTYRWVESEGNLEIDIQCIVWKKNTNNQEIAIGGEIERHTMDRRPAAFS</sequence>
<name>A0A974DR13_XENLA</name>
<proteinExistence type="predicted"/>
<evidence type="ECO:0000256" key="3">
    <source>
        <dbReference type="ARBA" id="ARBA00022989"/>
    </source>
</evidence>
<dbReference type="GO" id="GO:0004930">
    <property type="term" value="F:G protein-coupled receptor activity"/>
    <property type="evidence" value="ECO:0007669"/>
    <property type="project" value="InterPro"/>
</dbReference>
<dbReference type="InterPro" id="IPR012337">
    <property type="entry name" value="RNaseH-like_sf"/>
</dbReference>
<accession>A0A974DR13</accession>
<evidence type="ECO:0000313" key="11">
    <source>
        <dbReference type="Proteomes" id="UP000694892"/>
    </source>
</evidence>
<dbReference type="InterPro" id="IPR001828">
    <property type="entry name" value="ANF_lig-bd_rcpt"/>
</dbReference>
<reference evidence="11" key="1">
    <citation type="journal article" date="2016" name="Nature">
        <title>Genome evolution in the allotetraploid frog Xenopus laevis.</title>
        <authorList>
            <person name="Session A.M."/>
            <person name="Uno Y."/>
            <person name="Kwon T."/>
            <person name="Chapman J.A."/>
            <person name="Toyoda A."/>
            <person name="Takahashi S."/>
            <person name="Fukui A."/>
            <person name="Hikosaka A."/>
            <person name="Suzuki A."/>
            <person name="Kondo M."/>
            <person name="van Heeringen S.J."/>
            <person name="Quigley I."/>
            <person name="Heinz S."/>
            <person name="Ogino H."/>
            <person name="Ochi H."/>
            <person name="Hellsten U."/>
            <person name="Lyons J.B."/>
            <person name="Simakov O."/>
            <person name="Putnam N."/>
            <person name="Stites J."/>
            <person name="Kuroki Y."/>
            <person name="Tanaka T."/>
            <person name="Michiue T."/>
            <person name="Watanabe M."/>
            <person name="Bogdanovic O."/>
            <person name="Lister R."/>
            <person name="Georgiou G."/>
            <person name="Paranjpe S.S."/>
            <person name="van Kruijsbergen I."/>
            <person name="Shu S."/>
            <person name="Carlson J."/>
            <person name="Kinoshita T."/>
            <person name="Ohta Y."/>
            <person name="Mawaribuchi S."/>
            <person name="Jenkins J."/>
            <person name="Grimwood J."/>
            <person name="Schmutz J."/>
            <person name="Mitros T."/>
            <person name="Mozaffari S.V."/>
            <person name="Suzuki Y."/>
            <person name="Haramoto Y."/>
            <person name="Yamamoto T.S."/>
            <person name="Takagi C."/>
            <person name="Heald R."/>
            <person name="Miller K."/>
            <person name="Haudenschild C."/>
            <person name="Kitzman J."/>
            <person name="Nakayama T."/>
            <person name="Izutsu Y."/>
            <person name="Robert J."/>
            <person name="Fortriede J."/>
            <person name="Burns K."/>
            <person name="Lotay V."/>
            <person name="Karimi K."/>
            <person name="Yasuoka Y."/>
            <person name="Dichmann D.S."/>
            <person name="Flajnik M.F."/>
            <person name="Houston D.W."/>
            <person name="Shendure J."/>
            <person name="DuPasquier L."/>
            <person name="Vize P.D."/>
            <person name="Zorn A.M."/>
            <person name="Ito M."/>
            <person name="Marcotte E.M."/>
            <person name="Wallingford J.B."/>
            <person name="Ito Y."/>
            <person name="Asashima M."/>
            <person name="Ueno N."/>
            <person name="Matsuda Y."/>
            <person name="Veenstra G.J."/>
            <person name="Fujiyama A."/>
            <person name="Harland R.M."/>
            <person name="Taira M."/>
            <person name="Rokhsar D.S."/>
        </authorList>
    </citation>
    <scope>NUCLEOTIDE SEQUENCE [LARGE SCALE GENOMIC DNA]</scope>
    <source>
        <strain evidence="11">J</strain>
    </source>
</reference>
<feature type="coiled-coil region" evidence="7">
    <location>
        <begin position="240"/>
        <end position="267"/>
    </location>
</feature>
<dbReference type="GO" id="GO:0005886">
    <property type="term" value="C:plasma membrane"/>
    <property type="evidence" value="ECO:0007669"/>
    <property type="project" value="TreeGrafter"/>
</dbReference>
<organism evidence="10 11">
    <name type="scientific">Xenopus laevis</name>
    <name type="common">African clawed frog</name>
    <dbReference type="NCBI Taxonomy" id="8355"/>
    <lineage>
        <taxon>Eukaryota</taxon>
        <taxon>Metazoa</taxon>
        <taxon>Chordata</taxon>
        <taxon>Craniata</taxon>
        <taxon>Vertebrata</taxon>
        <taxon>Euteleostomi</taxon>
        <taxon>Amphibia</taxon>
        <taxon>Batrachia</taxon>
        <taxon>Anura</taxon>
        <taxon>Pipoidea</taxon>
        <taxon>Pipidae</taxon>
        <taxon>Xenopodinae</taxon>
        <taxon>Xenopus</taxon>
        <taxon>Xenopus</taxon>
    </lineage>
</organism>
<evidence type="ECO:0000259" key="9">
    <source>
        <dbReference type="Pfam" id="PF01094"/>
    </source>
</evidence>
<dbReference type="Gene3D" id="3.40.50.2300">
    <property type="match status" value="2"/>
</dbReference>
<dbReference type="Pfam" id="PF01094">
    <property type="entry name" value="ANF_receptor"/>
    <property type="match status" value="1"/>
</dbReference>
<dbReference type="SUPFAM" id="SSF53098">
    <property type="entry name" value="Ribonuclease H-like"/>
    <property type="match status" value="1"/>
</dbReference>
<dbReference type="InterPro" id="IPR000337">
    <property type="entry name" value="GPCR_3"/>
</dbReference>
<keyword evidence="4" id="KW-0472">Membrane</keyword>
<feature type="domain" description="Receptor ligand binding region" evidence="9">
    <location>
        <begin position="407"/>
        <end position="781"/>
    </location>
</feature>
<keyword evidence="3" id="KW-1133">Transmembrane helix</keyword>
<evidence type="ECO:0000256" key="8">
    <source>
        <dbReference type="SAM" id="MobiDB-lite"/>
    </source>
</evidence>
<keyword evidence="7" id="KW-0175">Coiled coil</keyword>
<dbReference type="PANTHER" id="PTHR24061:SF564">
    <property type="entry name" value="METABOTROPIC GLUTAMATE RECEPTOR 1"/>
    <property type="match status" value="1"/>
</dbReference>
<dbReference type="InterPro" id="IPR000068">
    <property type="entry name" value="GPCR_3_Ca_sens_rcpt-rel"/>
</dbReference>
<dbReference type="AlphaFoldDB" id="A0A974DR13"/>
<evidence type="ECO:0000256" key="1">
    <source>
        <dbReference type="ARBA" id="ARBA00004141"/>
    </source>
</evidence>
<evidence type="ECO:0000256" key="5">
    <source>
        <dbReference type="ARBA" id="ARBA00023170"/>
    </source>
</evidence>
<dbReference type="EMBL" id="CM004467">
    <property type="protein sequence ID" value="OCT96519.1"/>
    <property type="molecule type" value="Genomic_DNA"/>
</dbReference>
<feature type="region of interest" description="Disordered" evidence="8">
    <location>
        <begin position="268"/>
        <end position="292"/>
    </location>
</feature>
<dbReference type="SUPFAM" id="SSF53822">
    <property type="entry name" value="Periplasmic binding protein-like I"/>
    <property type="match status" value="1"/>
</dbReference>
<evidence type="ECO:0000313" key="10">
    <source>
        <dbReference type="EMBL" id="OCT96519.1"/>
    </source>
</evidence>
<keyword evidence="6" id="KW-0325">Glycoprotein</keyword>
<dbReference type="PRINTS" id="PR00248">
    <property type="entry name" value="GPCRMGR"/>
</dbReference>
<evidence type="ECO:0000256" key="6">
    <source>
        <dbReference type="ARBA" id="ARBA00023180"/>
    </source>
</evidence>
<dbReference type="FunFam" id="3.40.50.2300:FF:000728">
    <property type="entry name" value="Uncharacterized protein"/>
    <property type="match status" value="1"/>
</dbReference>
<evidence type="ECO:0000256" key="2">
    <source>
        <dbReference type="ARBA" id="ARBA00022692"/>
    </source>
</evidence>
<dbReference type="InterPro" id="IPR028082">
    <property type="entry name" value="Peripla_BP_I"/>
</dbReference>
<protein>
    <recommendedName>
        <fullName evidence="9">Receptor ligand binding region domain-containing protein</fullName>
    </recommendedName>
</protein>
<evidence type="ECO:0000256" key="7">
    <source>
        <dbReference type="SAM" id="Coils"/>
    </source>
</evidence>
<gene>
    <name evidence="10" type="ORF">XELAEV_18008723mg</name>
</gene>
<dbReference type="PANTHER" id="PTHR24061">
    <property type="entry name" value="CALCIUM-SENSING RECEPTOR-RELATED"/>
    <property type="match status" value="1"/>
</dbReference>
<dbReference type="Proteomes" id="UP000694892">
    <property type="component" value="Chromosome 1S"/>
</dbReference>
<keyword evidence="5" id="KW-0675">Receptor</keyword>
<comment type="subcellular location">
    <subcellularLocation>
        <location evidence="1">Membrane</location>
        <topology evidence="1">Multi-pass membrane protein</topology>
    </subcellularLocation>
</comment>